<keyword evidence="3" id="KW-1185">Reference proteome</keyword>
<feature type="transmembrane region" description="Helical" evidence="1">
    <location>
        <begin position="106"/>
        <end position="123"/>
    </location>
</feature>
<organism evidence="2 3">
    <name type="scientific">Zhouia spongiae</name>
    <dbReference type="NCBI Taxonomy" id="2202721"/>
    <lineage>
        <taxon>Bacteria</taxon>
        <taxon>Pseudomonadati</taxon>
        <taxon>Bacteroidota</taxon>
        <taxon>Flavobacteriia</taxon>
        <taxon>Flavobacteriales</taxon>
        <taxon>Flavobacteriaceae</taxon>
        <taxon>Zhouia</taxon>
    </lineage>
</organism>
<evidence type="ECO:0000313" key="3">
    <source>
        <dbReference type="Proteomes" id="UP000829476"/>
    </source>
</evidence>
<sequence length="237" mass="28437">MKEYIYYIEILAAVVGTLTYNSYKHTHCRYFLFYLWFVVLVESYGQIPGLYKNPDYHNAIFFLNKFIDEKLLFRNIWLMNIYDLVTYNFYLFFFLNVIDDKRTKRWIIFFVLVLWVAFILNLADNEMDLNFGYLNYVMLVGASSVFICSILYFLQVISEDKIFDIHKRLTFWLIVGMLFFQLACTPIFLFSKQLNFSDPVYNVILSISNYILYGSFIIGFMINAHEQKKIQKQPAQR</sequence>
<evidence type="ECO:0000313" key="2">
    <source>
        <dbReference type="EMBL" id="UNY98265.1"/>
    </source>
</evidence>
<keyword evidence="1" id="KW-0812">Transmembrane</keyword>
<feature type="transmembrane region" description="Helical" evidence="1">
    <location>
        <begin position="30"/>
        <end position="51"/>
    </location>
</feature>
<gene>
    <name evidence="2" type="ORF">MQE36_14380</name>
</gene>
<dbReference type="RefSeq" id="WP_242936672.1">
    <property type="nucleotide sequence ID" value="NZ_CP094326.1"/>
</dbReference>
<dbReference type="EMBL" id="CP094326">
    <property type="protein sequence ID" value="UNY98265.1"/>
    <property type="molecule type" value="Genomic_DNA"/>
</dbReference>
<evidence type="ECO:0000256" key="1">
    <source>
        <dbReference type="SAM" id="Phobius"/>
    </source>
</evidence>
<dbReference type="Proteomes" id="UP000829476">
    <property type="component" value="Chromosome"/>
</dbReference>
<feature type="transmembrane region" description="Helical" evidence="1">
    <location>
        <begin position="201"/>
        <end position="222"/>
    </location>
</feature>
<reference evidence="2 3" key="1">
    <citation type="journal article" date="2018" name="Int. J. Syst. Evol. Microbiol.">
        <title>Zhouia spongiae sp. nov., isolated from a marine sponge.</title>
        <authorList>
            <person name="Zhuang L."/>
            <person name="Lin B."/>
            <person name="Qin F."/>
            <person name="Luo L."/>
        </authorList>
    </citation>
    <scope>NUCLEOTIDE SEQUENCE [LARGE SCALE GENOMIC DNA]</scope>
    <source>
        <strain evidence="2 3">HN-Y44</strain>
    </source>
</reference>
<keyword evidence="1" id="KW-1133">Transmembrane helix</keyword>
<name>A0ABY3YK96_9FLAO</name>
<feature type="transmembrane region" description="Helical" evidence="1">
    <location>
        <begin position="71"/>
        <end position="94"/>
    </location>
</feature>
<protein>
    <submittedName>
        <fullName evidence="2">Uncharacterized protein</fullName>
    </submittedName>
</protein>
<accession>A0ABY3YK96</accession>
<keyword evidence="1" id="KW-0472">Membrane</keyword>
<feature type="transmembrane region" description="Helical" evidence="1">
    <location>
        <begin position="135"/>
        <end position="157"/>
    </location>
</feature>
<proteinExistence type="predicted"/>
<feature type="transmembrane region" description="Helical" evidence="1">
    <location>
        <begin position="6"/>
        <end position="23"/>
    </location>
</feature>
<feature type="transmembrane region" description="Helical" evidence="1">
    <location>
        <begin position="169"/>
        <end position="189"/>
    </location>
</feature>